<dbReference type="RefSeq" id="XP_040774651.1">
    <property type="nucleotide sequence ID" value="XM_040925726.1"/>
</dbReference>
<dbReference type="AlphaFoldDB" id="A0A9P4XZL2"/>
<feature type="region of interest" description="Disordered" evidence="1">
    <location>
        <begin position="281"/>
        <end position="317"/>
    </location>
</feature>
<name>A0A9P4XZL2_CRYP1</name>
<feature type="compositionally biased region" description="Low complexity" evidence="1">
    <location>
        <begin position="306"/>
        <end position="317"/>
    </location>
</feature>
<evidence type="ECO:0000313" key="3">
    <source>
        <dbReference type="Proteomes" id="UP000803844"/>
    </source>
</evidence>
<evidence type="ECO:0000256" key="1">
    <source>
        <dbReference type="SAM" id="MobiDB-lite"/>
    </source>
</evidence>
<comment type="caution">
    <text evidence="2">The sequence shown here is derived from an EMBL/GenBank/DDBJ whole genome shotgun (WGS) entry which is preliminary data.</text>
</comment>
<proteinExistence type="predicted"/>
<gene>
    <name evidence="2" type="ORF">M406DRAFT_74265</name>
</gene>
<dbReference type="EMBL" id="MU032349">
    <property type="protein sequence ID" value="KAF3763690.1"/>
    <property type="molecule type" value="Genomic_DNA"/>
</dbReference>
<accession>A0A9P4XZL2</accession>
<protein>
    <submittedName>
        <fullName evidence="2">Uncharacterized protein</fullName>
    </submittedName>
</protein>
<feature type="compositionally biased region" description="Polar residues" evidence="1">
    <location>
        <begin position="286"/>
        <end position="299"/>
    </location>
</feature>
<evidence type="ECO:0000313" key="2">
    <source>
        <dbReference type="EMBL" id="KAF3763690.1"/>
    </source>
</evidence>
<dbReference type="Proteomes" id="UP000803844">
    <property type="component" value="Unassembled WGS sequence"/>
</dbReference>
<reference evidence="2" key="1">
    <citation type="journal article" date="2020" name="Phytopathology">
        <title>Genome sequence of the chestnut blight fungus Cryphonectria parasitica EP155: A fundamental resource for an archetypical invasive plant pathogen.</title>
        <authorList>
            <person name="Crouch J.A."/>
            <person name="Dawe A."/>
            <person name="Aerts A."/>
            <person name="Barry K."/>
            <person name="Churchill A.C.L."/>
            <person name="Grimwood J."/>
            <person name="Hillman B."/>
            <person name="Milgroom M.G."/>
            <person name="Pangilinan J."/>
            <person name="Smith M."/>
            <person name="Salamov A."/>
            <person name="Schmutz J."/>
            <person name="Yadav J."/>
            <person name="Grigoriev I.V."/>
            <person name="Nuss D."/>
        </authorList>
    </citation>
    <scope>NUCLEOTIDE SEQUENCE</scope>
    <source>
        <strain evidence="2">EP155</strain>
    </source>
</reference>
<sequence length="555" mass="60625">MIPFTLRSDHQQYSRHVHLPLQISDGFTHRTSVFCDGPLHIARRTKSESHSPHKDTCDGAQMRSIEAIHLLRGCVGVPLKHTLSKSHHSVDLYHQETYGPPGLTLYVASTSSATIHREGSSTDYFPGYFSSSHESRTPLKGYTNGYTTCVSNAMLEKSCSGPINLSSSREHRESGELDRRLRSIDEALRLGKSRGGRRGRRLYNSEVSFLVDSKAKVVMTETVPALGTLDSRKDSEHTHLSRTSSVVCYPVKSGELSSRARARYEIQCLCGRSKVEDRSGRHLESCPSQCGTSYNTPSSREGRQNARSSSVSRFSAESNTLSNMPFLCEEENSSRPGQAHTSQSAVNPLAMSDLRTIMSDLEAVVIRIEAASKMKTTPCSTIDTSIGRKLLDLTLSSVSRKQSLLSSEDTIGIPKSSLKIAREMPTSLQGTFGYPSSSFVPAVDIPPGNITGALHALRKYRRRKTSSRLSEIYTPARRPEVSGEADSPYGLKSGCTATDLALVSEYGGVPALSASLANKGAAFAQETEDAVSRILVELVPRTSEQAHFAQVHEPA</sequence>
<keyword evidence="3" id="KW-1185">Reference proteome</keyword>
<dbReference type="GeneID" id="63842855"/>
<organism evidence="2 3">
    <name type="scientific">Cryphonectria parasitica (strain ATCC 38755 / EP155)</name>
    <dbReference type="NCBI Taxonomy" id="660469"/>
    <lineage>
        <taxon>Eukaryota</taxon>
        <taxon>Fungi</taxon>
        <taxon>Dikarya</taxon>
        <taxon>Ascomycota</taxon>
        <taxon>Pezizomycotina</taxon>
        <taxon>Sordariomycetes</taxon>
        <taxon>Sordariomycetidae</taxon>
        <taxon>Diaporthales</taxon>
        <taxon>Cryphonectriaceae</taxon>
        <taxon>Cryphonectria-Endothia species complex</taxon>
        <taxon>Cryphonectria</taxon>
    </lineage>
</organism>